<dbReference type="EMBL" id="BQNB010020295">
    <property type="protein sequence ID" value="GJT94421.1"/>
    <property type="molecule type" value="Genomic_DNA"/>
</dbReference>
<feature type="region of interest" description="Disordered" evidence="1">
    <location>
        <begin position="52"/>
        <end position="132"/>
    </location>
</feature>
<proteinExistence type="predicted"/>
<evidence type="ECO:0000256" key="1">
    <source>
        <dbReference type="SAM" id="MobiDB-lite"/>
    </source>
</evidence>
<evidence type="ECO:0000313" key="2">
    <source>
        <dbReference type="EMBL" id="GJT94421.1"/>
    </source>
</evidence>
<comment type="caution">
    <text evidence="2">The sequence shown here is derived from an EMBL/GenBank/DDBJ whole genome shotgun (WGS) entry which is preliminary data.</text>
</comment>
<keyword evidence="3" id="KW-1185">Reference proteome</keyword>
<gene>
    <name evidence="2" type="ORF">Tco_1089939</name>
</gene>
<reference evidence="2" key="2">
    <citation type="submission" date="2022-01" db="EMBL/GenBank/DDBJ databases">
        <authorList>
            <person name="Yamashiro T."/>
            <person name="Shiraishi A."/>
            <person name="Satake H."/>
            <person name="Nakayama K."/>
        </authorList>
    </citation>
    <scope>NUCLEOTIDE SEQUENCE</scope>
</reference>
<protein>
    <submittedName>
        <fullName evidence="2">Uncharacterized protein</fullName>
    </submittedName>
</protein>
<dbReference type="Proteomes" id="UP001151760">
    <property type="component" value="Unassembled WGS sequence"/>
</dbReference>
<reference evidence="2" key="1">
    <citation type="journal article" date="2022" name="Int. J. Mol. Sci.">
        <title>Draft Genome of Tanacetum Coccineum: Genomic Comparison of Closely Related Tanacetum-Family Plants.</title>
        <authorList>
            <person name="Yamashiro T."/>
            <person name="Shiraishi A."/>
            <person name="Nakayama K."/>
            <person name="Satake H."/>
        </authorList>
    </citation>
    <scope>NUCLEOTIDE SEQUENCE</scope>
</reference>
<accession>A0ABQ5I3X5</accession>
<sequence length="165" mass="18234">MDLEGYSLRFEGVTDWYQSQGYREPVIMSSATSAVTYTSVYTDSKPGRAFWGADDEEPVALPSPNYILGPEDPPTSPVPQDEDELEFLAEEQPLPPVDSPTAESSGHVTDSDLEEDLKEYEDDDTKDGPVDYPSLPTILNTYASFLKALNQSFAKDLLSLILSRS</sequence>
<evidence type="ECO:0000313" key="3">
    <source>
        <dbReference type="Proteomes" id="UP001151760"/>
    </source>
</evidence>
<name>A0ABQ5I3X5_9ASTR</name>
<feature type="compositionally biased region" description="Acidic residues" evidence="1">
    <location>
        <begin position="111"/>
        <end position="125"/>
    </location>
</feature>
<organism evidence="2 3">
    <name type="scientific">Tanacetum coccineum</name>
    <dbReference type="NCBI Taxonomy" id="301880"/>
    <lineage>
        <taxon>Eukaryota</taxon>
        <taxon>Viridiplantae</taxon>
        <taxon>Streptophyta</taxon>
        <taxon>Embryophyta</taxon>
        <taxon>Tracheophyta</taxon>
        <taxon>Spermatophyta</taxon>
        <taxon>Magnoliopsida</taxon>
        <taxon>eudicotyledons</taxon>
        <taxon>Gunneridae</taxon>
        <taxon>Pentapetalae</taxon>
        <taxon>asterids</taxon>
        <taxon>campanulids</taxon>
        <taxon>Asterales</taxon>
        <taxon>Asteraceae</taxon>
        <taxon>Asteroideae</taxon>
        <taxon>Anthemideae</taxon>
        <taxon>Anthemidinae</taxon>
        <taxon>Tanacetum</taxon>
    </lineage>
</organism>
<feature type="compositionally biased region" description="Acidic residues" evidence="1">
    <location>
        <begin position="80"/>
        <end position="89"/>
    </location>
</feature>